<organism evidence="4 5">
    <name type="scientific">Nonomuraea solani</name>
    <dbReference type="NCBI Taxonomy" id="1144553"/>
    <lineage>
        <taxon>Bacteria</taxon>
        <taxon>Bacillati</taxon>
        <taxon>Actinomycetota</taxon>
        <taxon>Actinomycetes</taxon>
        <taxon>Streptosporangiales</taxon>
        <taxon>Streptosporangiaceae</taxon>
        <taxon>Nonomuraea</taxon>
    </lineage>
</organism>
<evidence type="ECO:0000313" key="4">
    <source>
        <dbReference type="EMBL" id="SEH03262.1"/>
    </source>
</evidence>
<feature type="chain" id="PRO_5039208447" evidence="3">
    <location>
        <begin position="19"/>
        <end position="562"/>
    </location>
</feature>
<keyword evidence="2" id="KW-0472">Membrane</keyword>
<evidence type="ECO:0000313" key="5">
    <source>
        <dbReference type="Proteomes" id="UP000236732"/>
    </source>
</evidence>
<evidence type="ECO:0000256" key="3">
    <source>
        <dbReference type="SAM" id="SignalP"/>
    </source>
</evidence>
<keyword evidence="2" id="KW-0812">Transmembrane</keyword>
<proteinExistence type="predicted"/>
<accession>A0A1H6EZP7</accession>
<feature type="transmembrane region" description="Helical" evidence="2">
    <location>
        <begin position="421"/>
        <end position="442"/>
    </location>
</feature>
<feature type="signal peptide" evidence="3">
    <location>
        <begin position="1"/>
        <end position="18"/>
    </location>
</feature>
<feature type="transmembrane region" description="Helical" evidence="2">
    <location>
        <begin position="330"/>
        <end position="352"/>
    </location>
</feature>
<feature type="transmembrane region" description="Helical" evidence="2">
    <location>
        <begin position="302"/>
        <end position="324"/>
    </location>
</feature>
<dbReference type="NCBIfam" id="NF041501">
    <property type="entry name" value="cola_mem"/>
    <property type="match status" value="1"/>
</dbReference>
<feature type="transmembrane region" description="Helical" evidence="2">
    <location>
        <begin position="462"/>
        <end position="481"/>
    </location>
</feature>
<dbReference type="EMBL" id="FNVT01000034">
    <property type="protein sequence ID" value="SEH03262.1"/>
    <property type="molecule type" value="Genomic_DNA"/>
</dbReference>
<keyword evidence="2" id="KW-1133">Transmembrane helix</keyword>
<evidence type="ECO:0000256" key="1">
    <source>
        <dbReference type="SAM" id="MobiDB-lite"/>
    </source>
</evidence>
<dbReference type="Proteomes" id="UP000236732">
    <property type="component" value="Unassembled WGS sequence"/>
</dbReference>
<feature type="transmembrane region" description="Helical" evidence="2">
    <location>
        <begin position="256"/>
        <end position="281"/>
    </location>
</feature>
<keyword evidence="3" id="KW-0732">Signal</keyword>
<feature type="compositionally biased region" description="Low complexity" evidence="1">
    <location>
        <begin position="127"/>
        <end position="146"/>
    </location>
</feature>
<dbReference type="OrthoDB" id="4349919at2"/>
<feature type="transmembrane region" description="Helical" evidence="2">
    <location>
        <begin position="523"/>
        <end position="547"/>
    </location>
</feature>
<sequence length="562" mass="59176">MKRLATVFVLGAAVLGFATPDLNPFLELDVAEGPPGTAVQLTLRRAEAGCADPGPALFDGKPLAGKVEREKEAGDNSWWKFVYSLTVPEIAAGKYSVAVQSDLTNEFCPVDVPGTVFTVTQPMPLGPTITRTGSPSPSRTTKTPAPTHSPTSTRAPSLSPFPSVSPESPPSTPPVTSRPPATRSATVATTATTSSPTSSPTGSSQAAQSLPPPTTSQPPQAAPAVVVARSTTEATSVPRAPLPAGLRPASSYTIEALAQAVVIAVALVLGMVLIGFPAEYFNKLFEEHRHRLRPRWWPRPPVRVAPRLLVVLAVASAGLLFTLASGPAPSLALTLGSVAGFGAAFLVTTVAYELPVEIWRRRHAQPTGTLKAVPAAIVVALVCAALSRWQSFQPAYVYGVFAVFLATGRKDLDTRPAGRAVFSGCLTLLGVSLAALLMWLSLSGLTVATHSFGLYVVDLTLATIWAAGIQSVLFALTPFAFMDGPKLLRWRKLVYVAVAIVAATGFCYTVLTKDPQPFDAGELAAAGWLFAGFLLVTALFWLLCHLLGRRDSRLRPAVGETS</sequence>
<dbReference type="InterPro" id="IPR048104">
    <property type="entry name" value="Cola_memb_dom"/>
</dbReference>
<dbReference type="RefSeq" id="WP_103964251.1">
    <property type="nucleotide sequence ID" value="NZ_FNVT01000034.1"/>
</dbReference>
<evidence type="ECO:0000256" key="2">
    <source>
        <dbReference type="SAM" id="Phobius"/>
    </source>
</evidence>
<feature type="transmembrane region" description="Helical" evidence="2">
    <location>
        <begin position="493"/>
        <end position="511"/>
    </location>
</feature>
<feature type="region of interest" description="Disordered" evidence="1">
    <location>
        <begin position="118"/>
        <end position="242"/>
    </location>
</feature>
<reference evidence="4 5" key="1">
    <citation type="submission" date="2016-10" db="EMBL/GenBank/DDBJ databases">
        <authorList>
            <person name="de Groot N.N."/>
        </authorList>
    </citation>
    <scope>NUCLEOTIDE SEQUENCE [LARGE SCALE GENOMIC DNA]</scope>
    <source>
        <strain evidence="4 5">CGMCC 4.7037</strain>
    </source>
</reference>
<feature type="compositionally biased region" description="Low complexity" evidence="1">
    <location>
        <begin position="156"/>
        <end position="166"/>
    </location>
</feature>
<gene>
    <name evidence="4" type="ORF">SAMN05444920_13466</name>
</gene>
<dbReference type="AlphaFoldDB" id="A0A1H6EZP7"/>
<name>A0A1H6EZP7_9ACTN</name>
<feature type="compositionally biased region" description="Pro residues" evidence="1">
    <location>
        <begin position="167"/>
        <end position="177"/>
    </location>
</feature>
<protein>
    <submittedName>
        <fullName evidence="4">Uncharacterized protein</fullName>
    </submittedName>
</protein>
<keyword evidence="5" id="KW-1185">Reference proteome</keyword>
<feature type="compositionally biased region" description="Low complexity" evidence="1">
    <location>
        <begin position="217"/>
        <end position="228"/>
    </location>
</feature>
<feature type="compositionally biased region" description="Low complexity" evidence="1">
    <location>
        <begin position="178"/>
        <end position="209"/>
    </location>
</feature>